<dbReference type="RefSeq" id="WP_133712661.1">
    <property type="nucleotide sequence ID" value="NZ_SOAG01000014.1"/>
</dbReference>
<protein>
    <recommendedName>
        <fullName evidence="3">Phenylalanyl-tRNA synthetase subunit alpha</fullName>
    </recommendedName>
</protein>
<reference evidence="1 2" key="1">
    <citation type="submission" date="2019-03" db="EMBL/GenBank/DDBJ databases">
        <title>Genomic Encyclopedia of Archaeal and Bacterial Type Strains, Phase II (KMG-II): from individual species to whole genera.</title>
        <authorList>
            <person name="Goeker M."/>
        </authorList>
    </citation>
    <scope>NUCLEOTIDE SEQUENCE [LARGE SCALE GENOMIC DNA]</scope>
    <source>
        <strain evidence="1 2">DSM 28213</strain>
    </source>
</reference>
<sequence length="135" mass="15524">MKKDIEIPLVKDIEIVIVKEFNTDFQQDAWYAYLFNNSNLPIEAVMIVSEAEGIIDGERRKSSLFRHAFPLVSQNQSQKIELLDENIFQLTNTFMLSFFQNGKLFDKKYSFSAGSIGDEKLKDLSFTDKKGITAQ</sequence>
<evidence type="ECO:0000313" key="2">
    <source>
        <dbReference type="Proteomes" id="UP000295215"/>
    </source>
</evidence>
<keyword evidence="2" id="KW-1185">Reference proteome</keyword>
<evidence type="ECO:0008006" key="3">
    <source>
        <dbReference type="Google" id="ProtNLM"/>
    </source>
</evidence>
<evidence type="ECO:0000313" key="1">
    <source>
        <dbReference type="EMBL" id="TDS57912.1"/>
    </source>
</evidence>
<dbReference type="OrthoDB" id="953239at2"/>
<gene>
    <name evidence="1" type="ORF">C8P70_11445</name>
</gene>
<accession>A0A4R7EV87</accession>
<proteinExistence type="predicted"/>
<dbReference type="EMBL" id="SOAG01000014">
    <property type="protein sequence ID" value="TDS57912.1"/>
    <property type="molecule type" value="Genomic_DNA"/>
</dbReference>
<dbReference type="AlphaFoldDB" id="A0A4R7EV87"/>
<comment type="caution">
    <text evidence="1">The sequence shown here is derived from an EMBL/GenBank/DDBJ whole genome shotgun (WGS) entry which is preliminary data.</text>
</comment>
<organism evidence="1 2">
    <name type="scientific">Myroides indicus</name>
    <dbReference type="NCBI Taxonomy" id="1323422"/>
    <lineage>
        <taxon>Bacteria</taxon>
        <taxon>Pseudomonadati</taxon>
        <taxon>Bacteroidota</taxon>
        <taxon>Flavobacteriia</taxon>
        <taxon>Flavobacteriales</taxon>
        <taxon>Flavobacteriaceae</taxon>
        <taxon>Myroides</taxon>
    </lineage>
</organism>
<dbReference type="Proteomes" id="UP000295215">
    <property type="component" value="Unassembled WGS sequence"/>
</dbReference>
<name>A0A4R7EV87_9FLAO</name>